<proteinExistence type="predicted"/>
<name>A0A5B6UZS9_9ROSI</name>
<dbReference type="InterPro" id="IPR036397">
    <property type="entry name" value="RNaseH_sf"/>
</dbReference>
<reference evidence="2" key="1">
    <citation type="journal article" date="2019" name="Plant Biotechnol. J.">
        <title>Genome sequencing of the Australian wild diploid species Gossypium australe highlights disease resistance and delayed gland morphogenesis.</title>
        <authorList>
            <person name="Cai Y."/>
            <person name="Cai X."/>
            <person name="Wang Q."/>
            <person name="Wang P."/>
            <person name="Zhang Y."/>
            <person name="Cai C."/>
            <person name="Xu Y."/>
            <person name="Wang K."/>
            <person name="Zhou Z."/>
            <person name="Wang C."/>
            <person name="Geng S."/>
            <person name="Li B."/>
            <person name="Dong Q."/>
            <person name="Hou Y."/>
            <person name="Wang H."/>
            <person name="Ai P."/>
            <person name="Liu Z."/>
            <person name="Yi F."/>
            <person name="Sun M."/>
            <person name="An G."/>
            <person name="Cheng J."/>
            <person name="Zhang Y."/>
            <person name="Shi Q."/>
            <person name="Xie Y."/>
            <person name="Shi X."/>
            <person name="Chang Y."/>
            <person name="Huang F."/>
            <person name="Chen Y."/>
            <person name="Hong S."/>
            <person name="Mi L."/>
            <person name="Sun Q."/>
            <person name="Zhang L."/>
            <person name="Zhou B."/>
            <person name="Peng R."/>
            <person name="Zhang X."/>
            <person name="Liu F."/>
        </authorList>
    </citation>
    <scope>NUCLEOTIDE SEQUENCE [LARGE SCALE GENOMIC DNA]</scope>
    <source>
        <strain evidence="2">cv. PA1801</strain>
    </source>
</reference>
<dbReference type="Gene3D" id="3.30.420.10">
    <property type="entry name" value="Ribonuclease H-like superfamily/Ribonuclease H"/>
    <property type="match status" value="1"/>
</dbReference>
<evidence type="ECO:0000313" key="1">
    <source>
        <dbReference type="EMBL" id="KAA3461475.1"/>
    </source>
</evidence>
<dbReference type="EMBL" id="SMMG02000009">
    <property type="protein sequence ID" value="KAA3461475.1"/>
    <property type="molecule type" value="Genomic_DNA"/>
</dbReference>
<accession>A0A5B6UZS9</accession>
<dbReference type="PANTHER" id="PTHR45835">
    <property type="entry name" value="YALI0A06105P"/>
    <property type="match status" value="1"/>
</dbReference>
<dbReference type="Proteomes" id="UP000325315">
    <property type="component" value="Unassembled WGS sequence"/>
</dbReference>
<evidence type="ECO:0000313" key="2">
    <source>
        <dbReference type="Proteomes" id="UP000325315"/>
    </source>
</evidence>
<comment type="caution">
    <text evidence="1">The sequence shown here is derived from an EMBL/GenBank/DDBJ whole genome shotgun (WGS) entry which is preliminary data.</text>
</comment>
<dbReference type="OrthoDB" id="1929447at2759"/>
<dbReference type="AlphaFoldDB" id="A0A5B6UZS9"/>
<dbReference type="GO" id="GO:0008233">
    <property type="term" value="F:peptidase activity"/>
    <property type="evidence" value="ECO:0007669"/>
    <property type="project" value="UniProtKB-KW"/>
</dbReference>
<keyword evidence="1" id="KW-0378">Hydrolase</keyword>
<dbReference type="GO" id="GO:0006508">
    <property type="term" value="P:proteolysis"/>
    <property type="evidence" value="ECO:0007669"/>
    <property type="project" value="UniProtKB-KW"/>
</dbReference>
<keyword evidence="1" id="KW-0645">Protease</keyword>
<keyword evidence="2" id="KW-1185">Reference proteome</keyword>
<sequence length="134" mass="15866">MIPELKWERVTMDFVFGLPVSPRKKDSIWVNRQINKVGSFYSKIVRLHGVPLSIISNQDLRFTSRFWSKLHKALGTKLHFNTTFHPQTDGQLEQEKHQPLAEFAYNNNYQSSIKMTPFEALYDRKCRTSLYWSK</sequence>
<dbReference type="GO" id="GO:0003676">
    <property type="term" value="F:nucleic acid binding"/>
    <property type="evidence" value="ECO:0007669"/>
    <property type="project" value="InterPro"/>
</dbReference>
<dbReference type="SUPFAM" id="SSF53098">
    <property type="entry name" value="Ribonuclease H-like"/>
    <property type="match status" value="1"/>
</dbReference>
<protein>
    <submittedName>
        <fullName evidence="1">Gag protease polyprotein</fullName>
    </submittedName>
</protein>
<gene>
    <name evidence="1" type="ORF">EPI10_028042</name>
</gene>
<dbReference type="PANTHER" id="PTHR45835:SF99">
    <property type="entry name" value="CHROMO DOMAIN-CONTAINING PROTEIN-RELATED"/>
    <property type="match status" value="1"/>
</dbReference>
<dbReference type="InterPro" id="IPR012337">
    <property type="entry name" value="RNaseH-like_sf"/>
</dbReference>
<organism evidence="1 2">
    <name type="scientific">Gossypium australe</name>
    <dbReference type="NCBI Taxonomy" id="47621"/>
    <lineage>
        <taxon>Eukaryota</taxon>
        <taxon>Viridiplantae</taxon>
        <taxon>Streptophyta</taxon>
        <taxon>Embryophyta</taxon>
        <taxon>Tracheophyta</taxon>
        <taxon>Spermatophyta</taxon>
        <taxon>Magnoliopsida</taxon>
        <taxon>eudicotyledons</taxon>
        <taxon>Gunneridae</taxon>
        <taxon>Pentapetalae</taxon>
        <taxon>rosids</taxon>
        <taxon>malvids</taxon>
        <taxon>Malvales</taxon>
        <taxon>Malvaceae</taxon>
        <taxon>Malvoideae</taxon>
        <taxon>Gossypium</taxon>
    </lineage>
</organism>